<feature type="domain" description="RNA polymerase sigma factor 54 DNA-binding" evidence="9">
    <location>
        <begin position="288"/>
        <end position="444"/>
    </location>
</feature>
<dbReference type="PANTHER" id="PTHR32248">
    <property type="entry name" value="RNA POLYMERASE SIGMA-54 FACTOR"/>
    <property type="match status" value="1"/>
</dbReference>
<dbReference type="InterPro" id="IPR000394">
    <property type="entry name" value="RNA_pol_sigma_54"/>
</dbReference>
<dbReference type="Gene3D" id="1.10.10.1330">
    <property type="entry name" value="RNA polymerase sigma-54 factor, core-binding domain"/>
    <property type="match status" value="1"/>
</dbReference>
<dbReference type="GO" id="GO:0006352">
    <property type="term" value="P:DNA-templated transcription initiation"/>
    <property type="evidence" value="ECO:0007669"/>
    <property type="project" value="InterPro"/>
</dbReference>
<keyword evidence="8" id="KW-0804">Transcription</keyword>
<dbReference type="EMBL" id="FQVG01000038">
    <property type="protein sequence ID" value="SHF14491.1"/>
    <property type="molecule type" value="Genomic_DNA"/>
</dbReference>
<dbReference type="PANTHER" id="PTHR32248:SF4">
    <property type="entry name" value="RNA POLYMERASE SIGMA-54 FACTOR"/>
    <property type="match status" value="1"/>
</dbReference>
<evidence type="ECO:0000256" key="5">
    <source>
        <dbReference type="ARBA" id="ARBA00023015"/>
    </source>
</evidence>
<sequence length="446" mass="52090">MSLNFSLDLKLEQKLIMTQEMQLAVKVLQLPNNELKEYIEDELLENPVLELDSSYDERLDKVIQIYSDYSDDYFTDYSEDEYDEKITPFYFLSNKRSLYDCLKEQLGYIPLTKRDRKIAEYIIDNLDQNGYLNMHELSIANKFKVSLDIVRNIISIIQDFEPSGVCARNLKECLKIQLKNKGVYDHLYEKLIDNELENIANKAYSFISQKYGVEEEKLLRYIEVIKSLDPKPGCRLGDETIKYVVSDVYIENVDGEFVVRVNEDNLPMLKINKQYKNILRNKNSEEYKYIKSKIEAAYWLIKSIEQRRETIKKVAESIVRHQIGFFKYDESLKPLNLKTISEETGLHESTVSRAINGKYAQTPKGVFELKYFLVRGLSTSYGDNVSIDTLKNKISDIINNENKKKPYSDQQIADILNATGVKISRRTVTKYREELGIESSSKRKIK</sequence>
<evidence type="ECO:0000259" key="9">
    <source>
        <dbReference type="Pfam" id="PF04552"/>
    </source>
</evidence>
<dbReference type="PROSITE" id="PS50044">
    <property type="entry name" value="SIGMA54_3"/>
    <property type="match status" value="1"/>
</dbReference>
<dbReference type="PIRSF" id="PIRSF000774">
    <property type="entry name" value="RpoN"/>
    <property type="match status" value="1"/>
</dbReference>
<keyword evidence="6" id="KW-0731">Sigma factor</keyword>
<dbReference type="NCBIfam" id="TIGR02395">
    <property type="entry name" value="rpoN_sigma"/>
    <property type="match status" value="1"/>
</dbReference>
<dbReference type="InterPro" id="IPR007634">
    <property type="entry name" value="RNA_pol_sigma_54_DNA-bd"/>
</dbReference>
<evidence type="ECO:0000313" key="11">
    <source>
        <dbReference type="EMBL" id="SHF14491.1"/>
    </source>
</evidence>
<feature type="domain" description="RNA polymerase sigma factor 54 core-binding" evidence="10">
    <location>
        <begin position="91"/>
        <end position="275"/>
    </location>
</feature>
<dbReference type="PRINTS" id="PR00045">
    <property type="entry name" value="SIGMA54FCT"/>
</dbReference>
<keyword evidence="2" id="KW-0240">DNA-directed RNA polymerase</keyword>
<evidence type="ECO:0000256" key="2">
    <source>
        <dbReference type="ARBA" id="ARBA00022478"/>
    </source>
</evidence>
<dbReference type="GO" id="GO:0001216">
    <property type="term" value="F:DNA-binding transcription activator activity"/>
    <property type="evidence" value="ECO:0007669"/>
    <property type="project" value="InterPro"/>
</dbReference>
<dbReference type="Gene3D" id="1.10.10.60">
    <property type="entry name" value="Homeodomain-like"/>
    <property type="match status" value="1"/>
</dbReference>
<dbReference type="Proteomes" id="UP000184423">
    <property type="component" value="Unassembled WGS sequence"/>
</dbReference>
<evidence type="ECO:0000313" key="12">
    <source>
        <dbReference type="Proteomes" id="UP000184423"/>
    </source>
</evidence>
<evidence type="ECO:0000256" key="3">
    <source>
        <dbReference type="ARBA" id="ARBA00022679"/>
    </source>
</evidence>
<dbReference type="Pfam" id="PF04552">
    <property type="entry name" value="Sigma54_DBD"/>
    <property type="match status" value="1"/>
</dbReference>
<evidence type="ECO:0000256" key="7">
    <source>
        <dbReference type="ARBA" id="ARBA00023125"/>
    </source>
</evidence>
<dbReference type="Pfam" id="PF04963">
    <property type="entry name" value="Sigma54_CBD"/>
    <property type="match status" value="1"/>
</dbReference>
<keyword evidence="5" id="KW-0805">Transcription regulation</keyword>
<dbReference type="InterPro" id="IPR038709">
    <property type="entry name" value="RpoN_core-bd_sf"/>
</dbReference>
<keyword evidence="4" id="KW-0548">Nucleotidyltransferase</keyword>
<protein>
    <submittedName>
        <fullName evidence="11">RNA polymerase, sigma 54 subunit, RpoN/SigL</fullName>
    </submittedName>
</protein>
<accession>A0A1M4Z8Y9</accession>
<reference evidence="12" key="1">
    <citation type="submission" date="2016-11" db="EMBL/GenBank/DDBJ databases">
        <authorList>
            <person name="Varghese N."/>
            <person name="Submissions S."/>
        </authorList>
    </citation>
    <scope>NUCLEOTIDE SEQUENCE [LARGE SCALE GENOMIC DNA]</scope>
    <source>
        <strain evidence="12">DSM 10124</strain>
    </source>
</reference>
<evidence type="ECO:0000259" key="10">
    <source>
        <dbReference type="Pfam" id="PF04963"/>
    </source>
</evidence>
<evidence type="ECO:0000256" key="1">
    <source>
        <dbReference type="ARBA" id="ARBA00008798"/>
    </source>
</evidence>
<proteinExistence type="inferred from homology"/>
<keyword evidence="12" id="KW-1185">Reference proteome</keyword>
<evidence type="ECO:0000256" key="8">
    <source>
        <dbReference type="ARBA" id="ARBA00023163"/>
    </source>
</evidence>
<dbReference type="Pfam" id="PF00309">
    <property type="entry name" value="Sigma54_AID"/>
    <property type="match status" value="1"/>
</dbReference>
<dbReference type="GO" id="GO:0003677">
    <property type="term" value="F:DNA binding"/>
    <property type="evidence" value="ECO:0007669"/>
    <property type="project" value="UniProtKB-KW"/>
</dbReference>
<name>A0A1M4Z8Y9_9CLOT</name>
<keyword evidence="7" id="KW-0238">DNA-binding</keyword>
<dbReference type="PROSITE" id="PS00718">
    <property type="entry name" value="SIGMA54_2"/>
    <property type="match status" value="1"/>
</dbReference>
<evidence type="ECO:0000256" key="6">
    <source>
        <dbReference type="ARBA" id="ARBA00023082"/>
    </source>
</evidence>
<dbReference type="GO" id="GO:0016987">
    <property type="term" value="F:sigma factor activity"/>
    <property type="evidence" value="ECO:0007669"/>
    <property type="project" value="UniProtKB-KW"/>
</dbReference>
<gene>
    <name evidence="11" type="ORF">SAMN02746091_01858</name>
</gene>
<evidence type="ECO:0000256" key="4">
    <source>
        <dbReference type="ARBA" id="ARBA00022695"/>
    </source>
</evidence>
<dbReference type="InterPro" id="IPR007046">
    <property type="entry name" value="RNA_pol_sigma_54_core-bd"/>
</dbReference>
<organism evidence="11 12">
    <name type="scientific">Caloramator proteoclasticus DSM 10124</name>
    <dbReference type="NCBI Taxonomy" id="1121262"/>
    <lineage>
        <taxon>Bacteria</taxon>
        <taxon>Bacillati</taxon>
        <taxon>Bacillota</taxon>
        <taxon>Clostridia</taxon>
        <taxon>Eubacteriales</taxon>
        <taxon>Clostridiaceae</taxon>
        <taxon>Caloramator</taxon>
    </lineage>
</organism>
<comment type="similarity">
    <text evidence="1">Belongs to the sigma-54 factor family.</text>
</comment>
<keyword evidence="3" id="KW-0808">Transferase</keyword>
<dbReference type="RefSeq" id="WP_073249217.1">
    <property type="nucleotide sequence ID" value="NZ_FQVG01000038.1"/>
</dbReference>
<dbReference type="GO" id="GO:0016779">
    <property type="term" value="F:nucleotidyltransferase activity"/>
    <property type="evidence" value="ECO:0007669"/>
    <property type="project" value="UniProtKB-KW"/>
</dbReference>
<dbReference type="GO" id="GO:0000428">
    <property type="term" value="C:DNA-directed RNA polymerase complex"/>
    <property type="evidence" value="ECO:0007669"/>
    <property type="project" value="UniProtKB-KW"/>
</dbReference>
<dbReference type="AlphaFoldDB" id="A0A1M4Z8Y9"/>